<name>A0A7J0DI38_9ERIC</name>
<protein>
    <submittedName>
        <fullName evidence="1">Uncharacterized protein</fullName>
    </submittedName>
</protein>
<keyword evidence="2" id="KW-1185">Reference proteome</keyword>
<sequence>MVVVVVIIVLGARGGSNNNGGGGVFATVGLGAGADHGGGSLVGIGRDGGGMVAVVDDGSDGWWEWFIVIIHDDNNRCLEGVVVAVTVFSSECRVAVDEAGWC</sequence>
<accession>A0A7J0DI38</accession>
<dbReference type="AlphaFoldDB" id="A0A7J0DI38"/>
<proteinExistence type="predicted"/>
<evidence type="ECO:0000313" key="2">
    <source>
        <dbReference type="Proteomes" id="UP000585474"/>
    </source>
</evidence>
<organism evidence="1 2">
    <name type="scientific">Actinidia rufa</name>
    <dbReference type="NCBI Taxonomy" id="165716"/>
    <lineage>
        <taxon>Eukaryota</taxon>
        <taxon>Viridiplantae</taxon>
        <taxon>Streptophyta</taxon>
        <taxon>Embryophyta</taxon>
        <taxon>Tracheophyta</taxon>
        <taxon>Spermatophyta</taxon>
        <taxon>Magnoliopsida</taxon>
        <taxon>eudicotyledons</taxon>
        <taxon>Gunneridae</taxon>
        <taxon>Pentapetalae</taxon>
        <taxon>asterids</taxon>
        <taxon>Ericales</taxon>
        <taxon>Actinidiaceae</taxon>
        <taxon>Actinidia</taxon>
    </lineage>
</organism>
<gene>
    <name evidence="1" type="ORF">Acr_00g0041710</name>
</gene>
<dbReference type="Proteomes" id="UP000585474">
    <property type="component" value="Unassembled WGS sequence"/>
</dbReference>
<comment type="caution">
    <text evidence="1">The sequence shown here is derived from an EMBL/GenBank/DDBJ whole genome shotgun (WGS) entry which is preliminary data.</text>
</comment>
<reference evidence="2" key="1">
    <citation type="submission" date="2019-07" db="EMBL/GenBank/DDBJ databases">
        <title>De Novo Assembly of kiwifruit Actinidia rufa.</title>
        <authorList>
            <person name="Sugita-Konishi S."/>
            <person name="Sato K."/>
            <person name="Mori E."/>
            <person name="Abe Y."/>
            <person name="Kisaki G."/>
            <person name="Hamano K."/>
            <person name="Suezawa K."/>
            <person name="Otani M."/>
            <person name="Fukuda T."/>
            <person name="Manabe T."/>
            <person name="Gomi K."/>
            <person name="Tabuchi M."/>
            <person name="Akimitsu K."/>
            <person name="Kataoka I."/>
        </authorList>
    </citation>
    <scope>NUCLEOTIDE SEQUENCE [LARGE SCALE GENOMIC DNA]</scope>
    <source>
        <strain evidence="2">cv. Fuchu</strain>
    </source>
</reference>
<dbReference type="EMBL" id="BJWL01000237">
    <property type="protein sequence ID" value="GFS35715.1"/>
    <property type="molecule type" value="Genomic_DNA"/>
</dbReference>
<evidence type="ECO:0000313" key="1">
    <source>
        <dbReference type="EMBL" id="GFS35715.1"/>
    </source>
</evidence>